<dbReference type="AlphaFoldDB" id="A0A0N0XVT7"/>
<comment type="caution">
    <text evidence="1">The sequence shown here is derived from an EMBL/GenBank/DDBJ whole genome shotgun (WGS) entry which is preliminary data.</text>
</comment>
<reference evidence="2" key="1">
    <citation type="submission" date="2015-07" db="EMBL/GenBank/DDBJ databases">
        <authorList>
            <person name="Ju K.-S."/>
            <person name="Doroghazi J.R."/>
            <person name="Metcalf W.W."/>
        </authorList>
    </citation>
    <scope>NUCLEOTIDE SEQUENCE [LARGE SCALE GENOMIC DNA]</scope>
    <source>
        <strain evidence="2">NRRL ISP-5002</strain>
    </source>
</reference>
<dbReference type="Proteomes" id="UP000037982">
    <property type="component" value="Unassembled WGS sequence"/>
</dbReference>
<accession>A0A0N0XVT7</accession>
<sequence>MWSGSGPEGRPYLVALLVRDAELAPVWAARHGIEGTLGEPAGHLAVRKEVERAVEAADARLNHIDQVKRLLLLSEERSPESGELPPSLTLRRRVIEAKYRRFLQSFYAM</sequence>
<organism evidence="1 2">
    <name type="scientific">Streptomyces chattanoogensis</name>
    <dbReference type="NCBI Taxonomy" id="66876"/>
    <lineage>
        <taxon>Bacteria</taxon>
        <taxon>Bacillati</taxon>
        <taxon>Actinomycetota</taxon>
        <taxon>Actinomycetes</taxon>
        <taxon>Kitasatosporales</taxon>
        <taxon>Streptomycetaceae</taxon>
        <taxon>Streptomyces</taxon>
    </lineage>
</organism>
<evidence type="ECO:0000313" key="2">
    <source>
        <dbReference type="Proteomes" id="UP000037982"/>
    </source>
</evidence>
<name>A0A0N0XVT7_9ACTN</name>
<evidence type="ECO:0000313" key="1">
    <source>
        <dbReference type="EMBL" id="KPC61025.1"/>
    </source>
</evidence>
<evidence type="ECO:0008006" key="3">
    <source>
        <dbReference type="Google" id="ProtNLM"/>
    </source>
</evidence>
<protein>
    <recommendedName>
        <fullName evidence="3">AMP-dependent synthetase/ligase domain-containing protein</fullName>
    </recommendedName>
</protein>
<keyword evidence="2" id="KW-1185">Reference proteome</keyword>
<proteinExistence type="predicted"/>
<gene>
    <name evidence="1" type="ORF">ADL29_26265</name>
</gene>
<dbReference type="EMBL" id="LGKG01000152">
    <property type="protein sequence ID" value="KPC61025.1"/>
    <property type="molecule type" value="Genomic_DNA"/>
</dbReference>